<protein>
    <submittedName>
        <fullName evidence="1">Uncharacterized protein</fullName>
    </submittedName>
</protein>
<dbReference type="EnsemblMetazoa" id="Aqu2.1.33274_001">
    <property type="protein sequence ID" value="Aqu2.1.33274_001"/>
    <property type="gene ID" value="Aqu2.1.33274"/>
</dbReference>
<dbReference type="PANTHER" id="PTHR47331:SF1">
    <property type="entry name" value="GAG-LIKE PROTEIN"/>
    <property type="match status" value="1"/>
</dbReference>
<organism evidence="1">
    <name type="scientific">Amphimedon queenslandica</name>
    <name type="common">Sponge</name>
    <dbReference type="NCBI Taxonomy" id="400682"/>
    <lineage>
        <taxon>Eukaryota</taxon>
        <taxon>Metazoa</taxon>
        <taxon>Porifera</taxon>
        <taxon>Demospongiae</taxon>
        <taxon>Heteroscleromorpha</taxon>
        <taxon>Haplosclerida</taxon>
        <taxon>Niphatidae</taxon>
        <taxon>Amphimedon</taxon>
    </lineage>
</organism>
<proteinExistence type="predicted"/>
<dbReference type="PANTHER" id="PTHR47331">
    <property type="entry name" value="PHD-TYPE DOMAIN-CONTAINING PROTEIN"/>
    <property type="match status" value="1"/>
</dbReference>
<name>A0A1X7V0F8_AMPQE</name>
<dbReference type="OMA" id="PEREHYL"/>
<reference evidence="1" key="1">
    <citation type="submission" date="2017-05" db="UniProtKB">
        <authorList>
            <consortium name="EnsemblMetazoa"/>
        </authorList>
    </citation>
    <scope>IDENTIFICATION</scope>
</reference>
<evidence type="ECO:0000313" key="1">
    <source>
        <dbReference type="EnsemblMetazoa" id="Aqu2.1.33274_001"/>
    </source>
</evidence>
<sequence>MDQTDTFVNLISSHTLFSSTTEGLELKLDLDTKLKKVCDLESIGITVEEPSVYEVFKQHITFKEQCYVVSLPWKESHPGLPTHLELCQQRLQGLLQRLQRDPELLMEYDKIIQDQLKKRIVELAPPTNPEREHYLPHHTVICWDKATSKFRIVYDASTRVNGLSLNDCWGTPI</sequence>
<dbReference type="InParanoid" id="A0A1X7V0F8"/>
<dbReference type="AlphaFoldDB" id="A0A1X7V0F8"/>
<accession>A0A1X7V0F8</accession>